<proteinExistence type="inferred from homology"/>
<evidence type="ECO:0000256" key="4">
    <source>
        <dbReference type="SAM" id="SignalP"/>
    </source>
</evidence>
<keyword evidence="2" id="KW-0813">Transport</keyword>
<dbReference type="RefSeq" id="WP_092569670.1">
    <property type="nucleotide sequence ID" value="NZ_CALUDV010000004.1"/>
</dbReference>
<dbReference type="InterPro" id="IPR039424">
    <property type="entry name" value="SBP_5"/>
</dbReference>
<name>A0A1H8Z078_9LACT</name>
<protein>
    <submittedName>
        <fullName evidence="6">Peptide/nickel transport system substrate-binding protein</fullName>
    </submittedName>
</protein>
<organism evidence="6 7">
    <name type="scientific">Ignavigranum ruoffiae</name>
    <dbReference type="NCBI Taxonomy" id="89093"/>
    <lineage>
        <taxon>Bacteria</taxon>
        <taxon>Bacillati</taxon>
        <taxon>Bacillota</taxon>
        <taxon>Bacilli</taxon>
        <taxon>Lactobacillales</taxon>
        <taxon>Aerococcaceae</taxon>
        <taxon>Ignavigranum</taxon>
    </lineage>
</organism>
<evidence type="ECO:0000256" key="2">
    <source>
        <dbReference type="ARBA" id="ARBA00022448"/>
    </source>
</evidence>
<keyword evidence="7" id="KW-1185">Reference proteome</keyword>
<dbReference type="InterPro" id="IPR030678">
    <property type="entry name" value="Peptide/Ni-bd"/>
</dbReference>
<dbReference type="GO" id="GO:0043190">
    <property type="term" value="C:ATP-binding cassette (ABC) transporter complex"/>
    <property type="evidence" value="ECO:0007669"/>
    <property type="project" value="InterPro"/>
</dbReference>
<dbReference type="Gene3D" id="3.10.105.10">
    <property type="entry name" value="Dipeptide-binding Protein, Domain 3"/>
    <property type="match status" value="1"/>
</dbReference>
<dbReference type="PANTHER" id="PTHR30290">
    <property type="entry name" value="PERIPLASMIC BINDING COMPONENT OF ABC TRANSPORTER"/>
    <property type="match status" value="1"/>
</dbReference>
<evidence type="ECO:0000313" key="7">
    <source>
        <dbReference type="Proteomes" id="UP000198833"/>
    </source>
</evidence>
<feature type="chain" id="PRO_5039529320" evidence="4">
    <location>
        <begin position="22"/>
        <end position="590"/>
    </location>
</feature>
<dbReference type="AlphaFoldDB" id="A0A1H8Z078"/>
<evidence type="ECO:0000259" key="5">
    <source>
        <dbReference type="Pfam" id="PF00496"/>
    </source>
</evidence>
<dbReference type="InterPro" id="IPR000914">
    <property type="entry name" value="SBP_5_dom"/>
</dbReference>
<dbReference type="SUPFAM" id="SSF53850">
    <property type="entry name" value="Periplasmic binding protein-like II"/>
    <property type="match status" value="1"/>
</dbReference>
<dbReference type="PANTHER" id="PTHR30290:SF9">
    <property type="entry name" value="OLIGOPEPTIDE-BINDING PROTEIN APPA"/>
    <property type="match status" value="1"/>
</dbReference>
<gene>
    <name evidence="6" type="ORF">SAMN04488558_10198</name>
</gene>
<dbReference type="CDD" id="cd08510">
    <property type="entry name" value="PBP2_Lactococcal_OppA_like"/>
    <property type="match status" value="1"/>
</dbReference>
<accession>A0A1H8Z078</accession>
<feature type="signal peptide" evidence="4">
    <location>
        <begin position="1"/>
        <end position="21"/>
    </location>
</feature>
<dbReference type="PROSITE" id="PS51257">
    <property type="entry name" value="PROKAR_LIPOPROTEIN"/>
    <property type="match status" value="1"/>
</dbReference>
<reference evidence="6 7" key="1">
    <citation type="submission" date="2016-10" db="EMBL/GenBank/DDBJ databases">
        <authorList>
            <person name="de Groot N.N."/>
        </authorList>
    </citation>
    <scope>NUCLEOTIDE SEQUENCE [LARGE SCALE GENOMIC DNA]</scope>
    <source>
        <strain evidence="6 7">DSM 15695</strain>
    </source>
</reference>
<dbReference type="GO" id="GO:0042597">
    <property type="term" value="C:periplasmic space"/>
    <property type="evidence" value="ECO:0007669"/>
    <property type="project" value="UniProtKB-ARBA"/>
</dbReference>
<evidence type="ECO:0000256" key="1">
    <source>
        <dbReference type="ARBA" id="ARBA00005695"/>
    </source>
</evidence>
<dbReference type="EMBL" id="FOEN01000001">
    <property type="protein sequence ID" value="SEP57844.1"/>
    <property type="molecule type" value="Genomic_DNA"/>
</dbReference>
<dbReference type="OrthoDB" id="9796817at2"/>
<sequence>MKKLLKSTAVILAGLSLVACGNKESNQEQETNSENEDGLVSFETEVKNEGEAIEGGTLKYALVGDPFEGLLNSLVYSKNSDAQIINFFNEGLIGYDENFKMDNSGFADIEYDQKAKTVTLSIPKDAKWDDGEPITIDDVIFPYYVIGHPDYKGIRYSADYENVVGMKEYHAGETDEIEGLERVDDYTLTIHYINFNNSMLQAGGGVGSFIEPEHYLKDIDVANFEDAPEVRRKPVGFGPFKVESVTPGESVTFVANEYYYKGRPKIDKLIVDVVSVSSVVAEMRAGNYDVADLPADQYDTFKDAKNFKIAGNLMNMLTYIGFKQGTWEDGQVKYDPSRVTSNKALRQAMAYAVDNNAVAKEFYDGIRIGANSMITPNFTEEFYNKDQEAYNYDPEKAKQILADAGFKDTNGDGFVEDPNGKEFKLGFAAMSGGETADPIAQYYMQMWGEIGINVELVDGRLMELNSFYDRLEKDDPAIDVFQAAYGLGGDPNPAGIWSRISVMNDPRWATEENDKIIEKINSDASFDPKYKQEAFYEWQAYMHEEVPAFPTLYRYNLTAVNNRVSQWDVQTGSDLSLSEIYLTAEEPDKE</sequence>
<dbReference type="Proteomes" id="UP000198833">
    <property type="component" value="Unassembled WGS sequence"/>
</dbReference>
<keyword evidence="3 4" id="KW-0732">Signal</keyword>
<feature type="domain" description="Solute-binding protein family 5" evidence="5">
    <location>
        <begin position="110"/>
        <end position="470"/>
    </location>
</feature>
<dbReference type="STRING" id="89093.SAMN04488558_10198"/>
<evidence type="ECO:0000313" key="6">
    <source>
        <dbReference type="EMBL" id="SEP57844.1"/>
    </source>
</evidence>
<dbReference type="GO" id="GO:1904680">
    <property type="term" value="F:peptide transmembrane transporter activity"/>
    <property type="evidence" value="ECO:0007669"/>
    <property type="project" value="TreeGrafter"/>
</dbReference>
<evidence type="ECO:0000256" key="3">
    <source>
        <dbReference type="ARBA" id="ARBA00022729"/>
    </source>
</evidence>
<dbReference type="GO" id="GO:0015833">
    <property type="term" value="P:peptide transport"/>
    <property type="evidence" value="ECO:0007669"/>
    <property type="project" value="TreeGrafter"/>
</dbReference>
<comment type="similarity">
    <text evidence="1">Belongs to the bacterial solute-binding protein 5 family.</text>
</comment>
<dbReference type="Gene3D" id="3.40.190.10">
    <property type="entry name" value="Periplasmic binding protein-like II"/>
    <property type="match status" value="1"/>
</dbReference>
<dbReference type="Pfam" id="PF00496">
    <property type="entry name" value="SBP_bac_5"/>
    <property type="match status" value="1"/>
</dbReference>
<dbReference type="PIRSF" id="PIRSF002741">
    <property type="entry name" value="MppA"/>
    <property type="match status" value="1"/>
</dbReference>